<dbReference type="AlphaFoldDB" id="A0A1I1YLL9"/>
<dbReference type="Gene3D" id="2.60.120.10">
    <property type="entry name" value="Jelly Rolls"/>
    <property type="match status" value="1"/>
</dbReference>
<dbReference type="InterPro" id="IPR014710">
    <property type="entry name" value="RmlC-like_jellyroll"/>
</dbReference>
<proteinExistence type="predicted"/>
<evidence type="ECO:0000256" key="1">
    <source>
        <dbReference type="SAM" id="MobiDB-lite"/>
    </source>
</evidence>
<name>A0A1I1YLL9_9BACL</name>
<dbReference type="PANTHER" id="PTHR31189">
    <property type="entry name" value="OS03G0336100 PROTEIN-RELATED"/>
    <property type="match status" value="1"/>
</dbReference>
<reference evidence="4" key="1">
    <citation type="submission" date="2016-10" db="EMBL/GenBank/DDBJ databases">
        <authorList>
            <person name="Varghese N."/>
            <person name="Submissions S."/>
        </authorList>
    </citation>
    <scope>NUCLEOTIDE SEQUENCE [LARGE SCALE GENOMIC DNA]</scope>
    <source>
        <strain evidence="4">CGMCC 1.10223</strain>
    </source>
</reference>
<dbReference type="CDD" id="cd20306">
    <property type="entry name" value="cupin_OxDC-like"/>
    <property type="match status" value="1"/>
</dbReference>
<gene>
    <name evidence="3" type="ORF">SAMN04487969_101614</name>
</gene>
<evidence type="ECO:0000313" key="4">
    <source>
        <dbReference type="Proteomes" id="UP000183410"/>
    </source>
</evidence>
<dbReference type="SUPFAM" id="SSF51182">
    <property type="entry name" value="RmlC-like cupins"/>
    <property type="match status" value="1"/>
</dbReference>
<evidence type="ECO:0000313" key="3">
    <source>
        <dbReference type="EMBL" id="SFE20192.1"/>
    </source>
</evidence>
<sequence>MSTEYVDLASPALNLFYDVNCAPLFHKDSCNYLNQLTAHELPVLKSTSFFDAHMTKNHIVEPHWHPNTTELVFVTHGEIVVSILNPFTKQLLTYRLCDHQAVYIPMGWWHWIIACSEHTHFITIFDDRCPQTVFGSDVLRITPKEVFQLAYCVDARQLAHVLSPIQNTTIIGPACVNAQAGASGYGGYGHGAAQGVQWRIGNPPPQALDQEQEQEQEQELQR</sequence>
<protein>
    <submittedName>
        <fullName evidence="3">Cupin</fullName>
    </submittedName>
</protein>
<dbReference type="PANTHER" id="PTHR31189:SF2">
    <property type="entry name" value="RMLC-LIKE CUPINS SUPERFAMILY PROTEIN"/>
    <property type="match status" value="1"/>
</dbReference>
<feature type="region of interest" description="Disordered" evidence="1">
    <location>
        <begin position="199"/>
        <end position="222"/>
    </location>
</feature>
<dbReference type="OrthoDB" id="2739624at2"/>
<feature type="domain" description="Cupin type-1" evidence="2">
    <location>
        <begin position="22"/>
        <end position="159"/>
    </location>
</feature>
<feature type="compositionally biased region" description="Acidic residues" evidence="1">
    <location>
        <begin position="210"/>
        <end position="222"/>
    </location>
</feature>
<dbReference type="InterPro" id="IPR006045">
    <property type="entry name" value="Cupin_1"/>
</dbReference>
<evidence type="ECO:0000259" key="2">
    <source>
        <dbReference type="SMART" id="SM00835"/>
    </source>
</evidence>
<keyword evidence="4" id="KW-1185">Reference proteome</keyword>
<accession>A0A1I1YLL9</accession>
<dbReference type="InterPro" id="IPR011051">
    <property type="entry name" value="RmlC_Cupin_sf"/>
</dbReference>
<dbReference type="Pfam" id="PF00190">
    <property type="entry name" value="Cupin_1"/>
    <property type="match status" value="1"/>
</dbReference>
<organism evidence="3 4">
    <name type="scientific">Paenibacillus algorifonticola</name>
    <dbReference type="NCBI Taxonomy" id="684063"/>
    <lineage>
        <taxon>Bacteria</taxon>
        <taxon>Bacillati</taxon>
        <taxon>Bacillota</taxon>
        <taxon>Bacilli</taxon>
        <taxon>Bacillales</taxon>
        <taxon>Paenibacillaceae</taxon>
        <taxon>Paenibacillus</taxon>
    </lineage>
</organism>
<dbReference type="InterPro" id="IPR050253">
    <property type="entry name" value="Seed_Storage-Functional"/>
</dbReference>
<dbReference type="SMART" id="SM00835">
    <property type="entry name" value="Cupin_1"/>
    <property type="match status" value="1"/>
</dbReference>
<dbReference type="Proteomes" id="UP000183410">
    <property type="component" value="Unassembled WGS sequence"/>
</dbReference>
<dbReference type="EMBL" id="FONN01000001">
    <property type="protein sequence ID" value="SFE20192.1"/>
    <property type="molecule type" value="Genomic_DNA"/>
</dbReference>
<dbReference type="RefSeq" id="WP_052737182.1">
    <property type="nucleotide sequence ID" value="NZ_FONN01000001.1"/>
</dbReference>